<keyword evidence="3 5" id="KW-0418">Kinase</keyword>
<keyword evidence="6" id="KW-1185">Reference proteome</keyword>
<evidence type="ECO:0000313" key="6">
    <source>
        <dbReference type="Proteomes" id="UP001589896"/>
    </source>
</evidence>
<gene>
    <name evidence="5" type="ORF">ACFFGH_19605</name>
</gene>
<dbReference type="PANTHER" id="PTHR34383:SF3">
    <property type="entry name" value="POLYPHOSPHATE:AMP PHOSPHOTRANSFERASE"/>
    <property type="match status" value="1"/>
</dbReference>
<dbReference type="PIRSF" id="PIRSF028756">
    <property type="entry name" value="PPK2_prd"/>
    <property type="match status" value="1"/>
</dbReference>
<feature type="domain" description="Polyphosphate kinase-2-related" evidence="4">
    <location>
        <begin position="27"/>
        <end position="251"/>
    </location>
</feature>
<proteinExistence type="inferred from homology"/>
<dbReference type="PANTHER" id="PTHR34383">
    <property type="entry name" value="POLYPHOSPHATE:AMP PHOSPHOTRANSFERASE-RELATED"/>
    <property type="match status" value="1"/>
</dbReference>
<dbReference type="RefSeq" id="WP_386671440.1">
    <property type="nucleotide sequence ID" value="NZ_JBHLTG010000005.1"/>
</dbReference>
<evidence type="ECO:0000256" key="2">
    <source>
        <dbReference type="ARBA" id="ARBA00022679"/>
    </source>
</evidence>
<dbReference type="InterPro" id="IPR022300">
    <property type="entry name" value="PPK2-rel_1"/>
</dbReference>
<reference evidence="5 6" key="1">
    <citation type="submission" date="2024-09" db="EMBL/GenBank/DDBJ databases">
        <authorList>
            <person name="Sun Q."/>
            <person name="Mori K."/>
        </authorList>
    </citation>
    <scope>NUCLEOTIDE SEQUENCE [LARGE SCALE GENOMIC DNA]</scope>
    <source>
        <strain evidence="5 6">KCTC 23076</strain>
    </source>
</reference>
<dbReference type="EMBL" id="JBHLTG010000005">
    <property type="protein sequence ID" value="MFC0680047.1"/>
    <property type="molecule type" value="Genomic_DNA"/>
</dbReference>
<name>A0ABV6RST9_9GAMM</name>
<sequence length="274" mass="31116">MEQQLRVASSIDLRSLDTRSTPGFQGDKAAGETVLSKERDELAELQEKLFAAGRFGDERRVLLVLQAMDTAGKGGILKHVVGSVDPQGVDIAAFKAPTAEEQAHDFLWRVRKRLPEAGMIGVFDRSHYEDVLIHRVHGLSQPDEIDARYGQIVDFEREVVASGTTLIKVMLHISPKEQKKRLAERLKRPDKHWKFNPGDITERACWDDYMTAYQIAIERTSTEEAPWHVVPADRKWYARLAVHRLLLGALRSLGQDWPKADFDVDVERRRLAAT</sequence>
<comment type="similarity">
    <text evidence="1">Belongs to the polyphosphate kinase 2 (PPK2) family. Class I subfamily.</text>
</comment>
<dbReference type="GO" id="GO:0016301">
    <property type="term" value="F:kinase activity"/>
    <property type="evidence" value="ECO:0007669"/>
    <property type="project" value="UniProtKB-KW"/>
</dbReference>
<dbReference type="NCBIfam" id="TIGR03709">
    <property type="entry name" value="PPK2_rel_1"/>
    <property type="match status" value="1"/>
</dbReference>
<dbReference type="Proteomes" id="UP001589896">
    <property type="component" value="Unassembled WGS sequence"/>
</dbReference>
<evidence type="ECO:0000256" key="3">
    <source>
        <dbReference type="ARBA" id="ARBA00022777"/>
    </source>
</evidence>
<evidence type="ECO:0000313" key="5">
    <source>
        <dbReference type="EMBL" id="MFC0680047.1"/>
    </source>
</evidence>
<organism evidence="5 6">
    <name type="scientific">Lysobacter korlensis</name>
    <dbReference type="NCBI Taxonomy" id="553636"/>
    <lineage>
        <taxon>Bacteria</taxon>
        <taxon>Pseudomonadati</taxon>
        <taxon>Pseudomonadota</taxon>
        <taxon>Gammaproteobacteria</taxon>
        <taxon>Lysobacterales</taxon>
        <taxon>Lysobacteraceae</taxon>
        <taxon>Lysobacter</taxon>
    </lineage>
</organism>
<keyword evidence="2" id="KW-0808">Transferase</keyword>
<dbReference type="Gene3D" id="3.40.50.300">
    <property type="entry name" value="P-loop containing nucleotide triphosphate hydrolases"/>
    <property type="match status" value="1"/>
</dbReference>
<dbReference type="InterPro" id="IPR016898">
    <property type="entry name" value="Polyphosphate_phosphotransfera"/>
</dbReference>
<dbReference type="Pfam" id="PF03976">
    <property type="entry name" value="PPK2"/>
    <property type="match status" value="1"/>
</dbReference>
<comment type="caution">
    <text evidence="5">The sequence shown here is derived from an EMBL/GenBank/DDBJ whole genome shotgun (WGS) entry which is preliminary data.</text>
</comment>
<dbReference type="InterPro" id="IPR022488">
    <property type="entry name" value="PPK2-related"/>
</dbReference>
<protein>
    <submittedName>
        <fullName evidence="5">PPK2 family polyphosphate kinase</fullName>
    </submittedName>
</protein>
<dbReference type="SUPFAM" id="SSF52540">
    <property type="entry name" value="P-loop containing nucleoside triphosphate hydrolases"/>
    <property type="match status" value="1"/>
</dbReference>
<evidence type="ECO:0000259" key="4">
    <source>
        <dbReference type="Pfam" id="PF03976"/>
    </source>
</evidence>
<evidence type="ECO:0000256" key="1">
    <source>
        <dbReference type="ARBA" id="ARBA00009924"/>
    </source>
</evidence>
<accession>A0ABV6RST9</accession>
<dbReference type="InterPro" id="IPR027417">
    <property type="entry name" value="P-loop_NTPase"/>
</dbReference>